<evidence type="ECO:0000256" key="1">
    <source>
        <dbReference type="SAM" id="Phobius"/>
    </source>
</evidence>
<dbReference type="RefSeq" id="WP_096241421.1">
    <property type="nucleotide sequence ID" value="NZ_LT907978.1"/>
</dbReference>
<keyword evidence="1" id="KW-0812">Transmembrane</keyword>
<keyword evidence="1" id="KW-0472">Membrane</keyword>
<evidence type="ECO:0000313" key="3">
    <source>
        <dbReference type="Proteomes" id="UP000217549"/>
    </source>
</evidence>
<name>A0A285PVZ7_9FIRM</name>
<protein>
    <submittedName>
        <fullName evidence="2">Uncharacterized protein</fullName>
    </submittedName>
</protein>
<gene>
    <name evidence="2" type="ORF">EHLA_3206</name>
</gene>
<proteinExistence type="predicted"/>
<dbReference type="AlphaFoldDB" id="A0A285PVZ7"/>
<dbReference type="EMBL" id="LT907978">
    <property type="protein sequence ID" value="SOB73754.1"/>
    <property type="molecule type" value="Genomic_DNA"/>
</dbReference>
<reference evidence="3" key="1">
    <citation type="submission" date="2017-09" db="EMBL/GenBank/DDBJ databases">
        <authorList>
            <person name="Shetty A S."/>
        </authorList>
    </citation>
    <scope>NUCLEOTIDE SEQUENCE [LARGE SCALE GENOMIC DNA]</scope>
</reference>
<accession>A0A285PVZ7</accession>
<dbReference type="KEGG" id="ehl:EHLA_3206"/>
<dbReference type="Proteomes" id="UP000217549">
    <property type="component" value="Chromosome I"/>
</dbReference>
<sequence>MRRVRHSKSGLFLIELMICILFFSCTAGICIRFFAKSHELSQKARNLYQAQQEASSMAEILEGDINSLYHRYVYYDKDWKQCEKKDMAYWLEVSETDVKKKEAEPKTGHNSDSKKTDLKKIKIAVYSGKKVKKAQKDEIYHLNLSIYVPKDNTKHAASTQKEGMK</sequence>
<organism evidence="2 3">
    <name type="scientific">Anaerobutyricum hallii</name>
    <dbReference type="NCBI Taxonomy" id="39488"/>
    <lineage>
        <taxon>Bacteria</taxon>
        <taxon>Bacillati</taxon>
        <taxon>Bacillota</taxon>
        <taxon>Clostridia</taxon>
        <taxon>Lachnospirales</taxon>
        <taxon>Lachnospiraceae</taxon>
        <taxon>Anaerobutyricum</taxon>
    </lineage>
</organism>
<keyword evidence="3" id="KW-1185">Reference proteome</keyword>
<evidence type="ECO:0000313" key="2">
    <source>
        <dbReference type="EMBL" id="SOB73754.1"/>
    </source>
</evidence>
<feature type="transmembrane region" description="Helical" evidence="1">
    <location>
        <begin position="12"/>
        <end position="35"/>
    </location>
</feature>
<keyword evidence="1" id="KW-1133">Transmembrane helix</keyword>